<dbReference type="InterPro" id="IPR036257">
    <property type="entry name" value="Cyt_c_oxidase_su2_TM_sf"/>
</dbReference>
<keyword evidence="8 14" id="KW-0249">Electron transport</keyword>
<dbReference type="STRING" id="570947.SAMN05421687_105201"/>
<dbReference type="RefSeq" id="WP_076558911.1">
    <property type="nucleotide sequence ID" value="NZ_FTOC01000005.1"/>
</dbReference>
<evidence type="ECO:0000256" key="7">
    <source>
        <dbReference type="ARBA" id="ARBA00022967"/>
    </source>
</evidence>
<dbReference type="AlphaFoldDB" id="A0A1N7JFB7"/>
<dbReference type="InterPro" id="IPR014222">
    <property type="entry name" value="Cyt_c_oxidase_su2"/>
</dbReference>
<evidence type="ECO:0000313" key="19">
    <source>
        <dbReference type="EMBL" id="SIS48027.1"/>
    </source>
</evidence>
<evidence type="ECO:0000256" key="2">
    <source>
        <dbReference type="ARBA" id="ARBA00007866"/>
    </source>
</evidence>
<protein>
    <recommendedName>
        <fullName evidence="15">Cytochrome c oxidase subunit 2</fullName>
        <ecNumber evidence="15">7.1.1.9</ecNumber>
    </recommendedName>
</protein>
<comment type="catalytic activity">
    <reaction evidence="13 15">
        <text>4 Fe(II)-[cytochrome c] + O2 + 8 H(+)(in) = 4 Fe(III)-[cytochrome c] + 2 H2O + 4 H(+)(out)</text>
        <dbReference type="Rhea" id="RHEA:11436"/>
        <dbReference type="Rhea" id="RHEA-COMP:10350"/>
        <dbReference type="Rhea" id="RHEA-COMP:14399"/>
        <dbReference type="ChEBI" id="CHEBI:15377"/>
        <dbReference type="ChEBI" id="CHEBI:15378"/>
        <dbReference type="ChEBI" id="CHEBI:15379"/>
        <dbReference type="ChEBI" id="CHEBI:29033"/>
        <dbReference type="ChEBI" id="CHEBI:29034"/>
        <dbReference type="EC" id="7.1.1.9"/>
    </reaction>
</comment>
<dbReference type="Gene3D" id="2.60.40.420">
    <property type="entry name" value="Cupredoxins - blue copper proteins"/>
    <property type="match status" value="1"/>
</dbReference>
<dbReference type="GO" id="GO:0005507">
    <property type="term" value="F:copper ion binding"/>
    <property type="evidence" value="ECO:0007669"/>
    <property type="project" value="InterPro"/>
</dbReference>
<evidence type="ECO:0000256" key="13">
    <source>
        <dbReference type="ARBA" id="ARBA00047816"/>
    </source>
</evidence>
<reference evidence="20" key="1">
    <citation type="submission" date="2017-01" db="EMBL/GenBank/DDBJ databases">
        <authorList>
            <person name="Varghese N."/>
            <person name="Submissions S."/>
        </authorList>
    </citation>
    <scope>NUCLEOTIDE SEQUENCE [LARGE SCALE GENOMIC DNA]</scope>
    <source>
        <strain evidence="20">DSM 23127</strain>
    </source>
</reference>
<dbReference type="InterPro" id="IPR001505">
    <property type="entry name" value="Copper_CuA"/>
</dbReference>
<dbReference type="EMBL" id="FTOC01000005">
    <property type="protein sequence ID" value="SIS48027.1"/>
    <property type="molecule type" value="Genomic_DNA"/>
</dbReference>
<comment type="cofactor">
    <cofactor evidence="15">
        <name>Cu cation</name>
        <dbReference type="ChEBI" id="CHEBI:23378"/>
    </cofactor>
    <text evidence="15">Binds a copper A center.</text>
</comment>
<dbReference type="Pfam" id="PF00116">
    <property type="entry name" value="COX2"/>
    <property type="match status" value="1"/>
</dbReference>
<dbReference type="NCBIfam" id="TIGR02866">
    <property type="entry name" value="CoxB"/>
    <property type="match status" value="1"/>
</dbReference>
<feature type="transmembrane region" description="Helical" evidence="16">
    <location>
        <begin position="80"/>
        <end position="101"/>
    </location>
</feature>
<keyword evidence="5 14" id="KW-0812">Transmembrane</keyword>
<dbReference type="PANTHER" id="PTHR22888:SF18">
    <property type="entry name" value="CYTOCHROME BO(3) UBIQUINOL OXIDASE SUBUNIT 2"/>
    <property type="match status" value="1"/>
</dbReference>
<keyword evidence="6 15" id="KW-0479">Metal-binding</keyword>
<evidence type="ECO:0000256" key="4">
    <source>
        <dbReference type="ARBA" id="ARBA00022660"/>
    </source>
</evidence>
<dbReference type="GO" id="GO:0016491">
    <property type="term" value="F:oxidoreductase activity"/>
    <property type="evidence" value="ECO:0007669"/>
    <property type="project" value="InterPro"/>
</dbReference>
<evidence type="ECO:0000256" key="6">
    <source>
        <dbReference type="ARBA" id="ARBA00022723"/>
    </source>
</evidence>
<evidence type="ECO:0000256" key="5">
    <source>
        <dbReference type="ARBA" id="ARBA00022692"/>
    </source>
</evidence>
<dbReference type="InterPro" id="IPR045187">
    <property type="entry name" value="CcO_II"/>
</dbReference>
<gene>
    <name evidence="19" type="ORF">SAMN05421687_105201</name>
</gene>
<dbReference type="PANTHER" id="PTHR22888">
    <property type="entry name" value="CYTOCHROME C OXIDASE, SUBUNIT II"/>
    <property type="match status" value="1"/>
</dbReference>
<dbReference type="PROSITE" id="PS50999">
    <property type="entry name" value="COX2_TM"/>
    <property type="match status" value="1"/>
</dbReference>
<dbReference type="OrthoDB" id="9781261at2"/>
<evidence type="ECO:0000256" key="15">
    <source>
        <dbReference type="RuleBase" id="RU004024"/>
    </source>
</evidence>
<comment type="subcellular location">
    <subcellularLocation>
        <location evidence="14">Cell membrane</location>
        <topology evidence="14">Multi-pass membrane protein</topology>
    </subcellularLocation>
    <subcellularLocation>
        <location evidence="1">Membrane</location>
        <topology evidence="1">Multi-pass membrane protein</topology>
    </subcellularLocation>
</comment>
<dbReference type="Pfam" id="PF02790">
    <property type="entry name" value="COX2_TM"/>
    <property type="match status" value="1"/>
</dbReference>
<organism evidence="19 20">
    <name type="scientific">Salimicrobium flavidum</name>
    <dbReference type="NCBI Taxonomy" id="570947"/>
    <lineage>
        <taxon>Bacteria</taxon>
        <taxon>Bacillati</taxon>
        <taxon>Bacillota</taxon>
        <taxon>Bacilli</taxon>
        <taxon>Bacillales</taxon>
        <taxon>Bacillaceae</taxon>
        <taxon>Salimicrobium</taxon>
    </lineage>
</organism>
<dbReference type="InterPro" id="IPR011759">
    <property type="entry name" value="Cyt_c_oxidase_su2_TM_dom"/>
</dbReference>
<keyword evidence="7" id="KW-1278">Translocase</keyword>
<dbReference type="GO" id="GO:0004129">
    <property type="term" value="F:cytochrome-c oxidase activity"/>
    <property type="evidence" value="ECO:0007669"/>
    <property type="project" value="UniProtKB-EC"/>
</dbReference>
<dbReference type="Proteomes" id="UP000187608">
    <property type="component" value="Unassembled WGS sequence"/>
</dbReference>
<dbReference type="EC" id="7.1.1.9" evidence="15"/>
<evidence type="ECO:0000256" key="3">
    <source>
        <dbReference type="ARBA" id="ARBA00022448"/>
    </source>
</evidence>
<evidence type="ECO:0000256" key="11">
    <source>
        <dbReference type="ARBA" id="ARBA00023136"/>
    </source>
</evidence>
<dbReference type="SUPFAM" id="SSF49503">
    <property type="entry name" value="Cupredoxins"/>
    <property type="match status" value="1"/>
</dbReference>
<dbReference type="InterPro" id="IPR002429">
    <property type="entry name" value="CcO_II-like_C"/>
</dbReference>
<dbReference type="PROSITE" id="PS00078">
    <property type="entry name" value="COX2"/>
    <property type="match status" value="1"/>
</dbReference>
<keyword evidence="10 15" id="KW-0186">Copper</keyword>
<dbReference type="InterPro" id="IPR008972">
    <property type="entry name" value="Cupredoxin"/>
</dbReference>
<evidence type="ECO:0000256" key="8">
    <source>
        <dbReference type="ARBA" id="ARBA00022982"/>
    </source>
</evidence>
<evidence type="ECO:0000256" key="1">
    <source>
        <dbReference type="ARBA" id="ARBA00004141"/>
    </source>
</evidence>
<keyword evidence="4 14" id="KW-0679">Respiratory chain</keyword>
<dbReference type="Gene3D" id="1.10.287.90">
    <property type="match status" value="1"/>
</dbReference>
<dbReference type="GO" id="GO:0042773">
    <property type="term" value="P:ATP synthesis coupled electron transport"/>
    <property type="evidence" value="ECO:0007669"/>
    <property type="project" value="TreeGrafter"/>
</dbReference>
<feature type="domain" description="Cytochrome oxidase subunit II copper A binding" evidence="17">
    <location>
        <begin position="120"/>
        <end position="231"/>
    </location>
</feature>
<dbReference type="PRINTS" id="PR01166">
    <property type="entry name" value="CYCOXIDASEII"/>
</dbReference>
<accession>A0A1N7JFB7</accession>
<dbReference type="PROSITE" id="PS50857">
    <property type="entry name" value="COX2_CUA"/>
    <property type="match status" value="1"/>
</dbReference>
<keyword evidence="3 14" id="KW-0813">Transport</keyword>
<dbReference type="GO" id="GO:0005886">
    <property type="term" value="C:plasma membrane"/>
    <property type="evidence" value="ECO:0007669"/>
    <property type="project" value="UniProtKB-SubCell"/>
</dbReference>
<evidence type="ECO:0000313" key="20">
    <source>
        <dbReference type="Proteomes" id="UP000187608"/>
    </source>
</evidence>
<evidence type="ECO:0000259" key="18">
    <source>
        <dbReference type="PROSITE" id="PS50999"/>
    </source>
</evidence>
<comment type="function">
    <text evidence="12 15">Subunits I and II form the functional core of the enzyme complex. Electrons originating in cytochrome c are transferred via heme a and Cu(A) to the binuclear center formed by heme a3 and Cu(B).</text>
</comment>
<comment type="similarity">
    <text evidence="2 14">Belongs to the cytochrome c oxidase subunit 2 family.</text>
</comment>
<dbReference type="PROSITE" id="PS51257">
    <property type="entry name" value="PROKAR_LIPOPROTEIN"/>
    <property type="match status" value="1"/>
</dbReference>
<evidence type="ECO:0000259" key="17">
    <source>
        <dbReference type="PROSITE" id="PS50857"/>
    </source>
</evidence>
<feature type="transmembrane region" description="Helical" evidence="16">
    <location>
        <begin position="37"/>
        <end position="59"/>
    </location>
</feature>
<feature type="domain" description="Cytochrome oxidase subunit II transmembrane region profile" evidence="18">
    <location>
        <begin position="15"/>
        <end position="111"/>
    </location>
</feature>
<keyword evidence="11 16" id="KW-0472">Membrane</keyword>
<keyword evidence="9 16" id="KW-1133">Transmembrane helix</keyword>
<evidence type="ECO:0000256" key="10">
    <source>
        <dbReference type="ARBA" id="ARBA00023008"/>
    </source>
</evidence>
<sequence>MNKRIKMTPLFLLLILSACDLRVLDPASETGRTIGSLIELSFLLMMIVLITVFILFAVFMQKYRAKDYTCIPPDRKENKWFEVTWTVLPILLLVVLAIPAVQATYSLTYKSEAEKGDLEEEGTHIEVTAEQYSFTFTYPNGKESTNDLVLPVDREVTFTLTSEDVVHSFWIPELAGKIDAIPGKETHLQVTPDEVGQYQGKCAEFCGSYHAEMRFTTRVVEEEEFERWREE</sequence>
<evidence type="ECO:0000256" key="14">
    <source>
        <dbReference type="RuleBase" id="RU000456"/>
    </source>
</evidence>
<evidence type="ECO:0000256" key="12">
    <source>
        <dbReference type="ARBA" id="ARBA00024688"/>
    </source>
</evidence>
<name>A0A1N7JFB7_9BACI</name>
<dbReference type="SUPFAM" id="SSF81464">
    <property type="entry name" value="Cytochrome c oxidase subunit II-like, transmembrane region"/>
    <property type="match status" value="1"/>
</dbReference>
<keyword evidence="20" id="KW-1185">Reference proteome</keyword>
<evidence type="ECO:0000256" key="16">
    <source>
        <dbReference type="SAM" id="Phobius"/>
    </source>
</evidence>
<evidence type="ECO:0000256" key="9">
    <source>
        <dbReference type="ARBA" id="ARBA00022989"/>
    </source>
</evidence>
<proteinExistence type="inferred from homology"/>